<sequence length="124" mass="13922">MRHLVVLLIVFYQKFISPYKGFRCAYAVLHGGDSCSEAVKKIVRDKGPFGGYRDIRARFQACKEANETLIGSGQRRRGRNDCDECPDCDCDCSEACRFKKADACEQSRCDLPDLSCDAPCDCSF</sequence>
<protein>
    <recommendedName>
        <fullName evidence="3">Membrane protein insertion efficiency factor YidD</fullName>
    </recommendedName>
</protein>
<evidence type="ECO:0008006" key="3">
    <source>
        <dbReference type="Google" id="ProtNLM"/>
    </source>
</evidence>
<dbReference type="NCBIfam" id="TIGR00278">
    <property type="entry name" value="membrane protein insertion efficiency factor YidD"/>
    <property type="match status" value="1"/>
</dbReference>
<reference evidence="1 2" key="1">
    <citation type="journal article" date="2013" name="Genome Announc.">
        <title>Genome Sequence of the Obligate Gammaproteobacterial Methanotroph Methylomicrobium album Strain BG8.</title>
        <authorList>
            <person name="Kits K.D."/>
            <person name="Kalyuzhnaya M.G."/>
            <person name="Klotz M.G."/>
            <person name="Jetten M.S."/>
            <person name="Op den Camp H.J."/>
            <person name="Vuilleumier S."/>
            <person name="Bringel F."/>
            <person name="Dispirito A.A."/>
            <person name="Murrell J.C."/>
            <person name="Bruce D."/>
            <person name="Cheng J.F."/>
            <person name="Copeland A."/>
            <person name="Goodwin L."/>
            <person name="Hauser L."/>
            <person name="Lajus A."/>
            <person name="Land M.L."/>
            <person name="Lapidus A."/>
            <person name="Lucas S."/>
            <person name="Medigue C."/>
            <person name="Pitluck S."/>
            <person name="Woyke T."/>
            <person name="Zeytun A."/>
            <person name="Stein L.Y."/>
        </authorList>
    </citation>
    <scope>NUCLEOTIDE SEQUENCE [LARGE SCALE GENOMIC DNA]</scope>
    <source>
        <strain evidence="1 2">BG8</strain>
    </source>
</reference>
<accession>H8GND3</accession>
<dbReference type="AlphaFoldDB" id="H8GND3"/>
<evidence type="ECO:0000313" key="1">
    <source>
        <dbReference type="EMBL" id="EIC28362.1"/>
    </source>
</evidence>
<dbReference type="Proteomes" id="UP000005090">
    <property type="component" value="Chromosome"/>
</dbReference>
<dbReference type="InterPro" id="IPR002696">
    <property type="entry name" value="Membr_insert_effic_factor_YidD"/>
</dbReference>
<dbReference type="RefSeq" id="WP_005369329.1">
    <property type="nucleotide sequence ID" value="NZ_CM001475.1"/>
</dbReference>
<dbReference type="SMART" id="SM01234">
    <property type="entry name" value="Haemolytic"/>
    <property type="match status" value="1"/>
</dbReference>
<name>H8GND3_METAL</name>
<gene>
    <name evidence="1" type="ORF">Metal_0511</name>
</gene>
<dbReference type="STRING" id="686340.Metal_0511"/>
<evidence type="ECO:0000313" key="2">
    <source>
        <dbReference type="Proteomes" id="UP000005090"/>
    </source>
</evidence>
<organism evidence="1 2">
    <name type="scientific">Methylomicrobium album BG8</name>
    <dbReference type="NCBI Taxonomy" id="686340"/>
    <lineage>
        <taxon>Bacteria</taxon>
        <taxon>Pseudomonadati</taxon>
        <taxon>Pseudomonadota</taxon>
        <taxon>Gammaproteobacteria</taxon>
        <taxon>Methylococcales</taxon>
        <taxon>Methylococcaceae</taxon>
        <taxon>Methylomicrobium</taxon>
    </lineage>
</organism>
<keyword evidence="2" id="KW-1185">Reference proteome</keyword>
<dbReference type="eggNOG" id="COG0759">
    <property type="taxonomic scope" value="Bacteria"/>
</dbReference>
<dbReference type="EMBL" id="CM001475">
    <property type="protein sequence ID" value="EIC28362.1"/>
    <property type="molecule type" value="Genomic_DNA"/>
</dbReference>
<proteinExistence type="predicted"/>
<dbReference type="HOGENOM" id="CLU_138959_0_0_6"/>